<protein>
    <recommendedName>
        <fullName evidence="5">Transmembrane protein</fullName>
    </recommendedName>
</protein>
<keyword evidence="2" id="KW-1133">Transmembrane helix</keyword>
<dbReference type="EMBL" id="CP069111">
    <property type="protein sequence ID" value="QSS61458.1"/>
    <property type="molecule type" value="Genomic_DNA"/>
</dbReference>
<name>A0A8A1M4Q5_AJECA</name>
<evidence type="ECO:0000313" key="3">
    <source>
        <dbReference type="EMBL" id="QSS61458.1"/>
    </source>
</evidence>
<dbReference type="AlphaFoldDB" id="A0A8A1M4Q5"/>
<evidence type="ECO:0000256" key="2">
    <source>
        <dbReference type="SAM" id="Phobius"/>
    </source>
</evidence>
<feature type="region of interest" description="Disordered" evidence="1">
    <location>
        <begin position="82"/>
        <end position="108"/>
    </location>
</feature>
<evidence type="ECO:0008006" key="5">
    <source>
        <dbReference type="Google" id="ProtNLM"/>
    </source>
</evidence>
<proteinExistence type="predicted"/>
<keyword evidence="2" id="KW-0472">Membrane</keyword>
<dbReference type="Proteomes" id="UP000663671">
    <property type="component" value="Chromosome 5"/>
</dbReference>
<evidence type="ECO:0000313" key="4">
    <source>
        <dbReference type="Proteomes" id="UP000663671"/>
    </source>
</evidence>
<accession>A0A8A1M4Q5</accession>
<dbReference type="VEuPathDB" id="FungiDB:I7I51_03633"/>
<evidence type="ECO:0000256" key="1">
    <source>
        <dbReference type="SAM" id="MobiDB-lite"/>
    </source>
</evidence>
<organism evidence="3 4">
    <name type="scientific">Ajellomyces capsulatus</name>
    <name type="common">Darling's disease fungus</name>
    <name type="synonym">Histoplasma capsulatum</name>
    <dbReference type="NCBI Taxonomy" id="5037"/>
    <lineage>
        <taxon>Eukaryota</taxon>
        <taxon>Fungi</taxon>
        <taxon>Dikarya</taxon>
        <taxon>Ascomycota</taxon>
        <taxon>Pezizomycotina</taxon>
        <taxon>Eurotiomycetes</taxon>
        <taxon>Eurotiomycetidae</taxon>
        <taxon>Onygenales</taxon>
        <taxon>Ajellomycetaceae</taxon>
        <taxon>Histoplasma</taxon>
    </lineage>
</organism>
<sequence length="156" mass="17150">MTLLSPPSNAVIKSSSIDSVVEAIDFRLKDDKVIPLITGSVVFLVIVISIANKARCEEAVMTKLKTVNMLQKTCHQGIKVFPLRTPSRRGDRNTHSTPSSNTKNATQYKLPSAGTCVTSQAQDLPPRNELASWQSAWTSKVAWRKSSQIASRRKLA</sequence>
<feature type="compositionally biased region" description="Polar residues" evidence="1">
    <location>
        <begin position="95"/>
        <end position="108"/>
    </location>
</feature>
<keyword evidence="2" id="KW-0812">Transmembrane</keyword>
<reference evidence="3" key="1">
    <citation type="submission" date="2021-01" db="EMBL/GenBank/DDBJ databases">
        <title>Chromosome-level genome assembly of a human fungal pathogen reveals clustering of transcriptionally co-regulated genes.</title>
        <authorList>
            <person name="Voorhies M."/>
            <person name="Cohen S."/>
            <person name="Shea T.P."/>
            <person name="Petrus S."/>
            <person name="Munoz J.F."/>
            <person name="Poplawski S."/>
            <person name="Goldman W.E."/>
            <person name="Michael T."/>
            <person name="Cuomo C.A."/>
            <person name="Sil A."/>
            <person name="Beyhan S."/>
        </authorList>
    </citation>
    <scope>NUCLEOTIDE SEQUENCE</scope>
    <source>
        <strain evidence="3">WU24</strain>
    </source>
</reference>
<feature type="transmembrane region" description="Helical" evidence="2">
    <location>
        <begin position="33"/>
        <end position="51"/>
    </location>
</feature>
<gene>
    <name evidence="3" type="ORF">I7I51_03633</name>
</gene>